<keyword evidence="19" id="KW-1185">Reference proteome</keyword>
<gene>
    <name evidence="15" type="primary">atpF</name>
    <name evidence="18" type="ORF">EYR15_09585</name>
</gene>
<evidence type="ECO:0000256" key="15">
    <source>
        <dbReference type="HAMAP-Rule" id="MF_01398"/>
    </source>
</evidence>
<evidence type="ECO:0000256" key="2">
    <source>
        <dbReference type="ARBA" id="ARBA00005513"/>
    </source>
</evidence>
<evidence type="ECO:0000256" key="17">
    <source>
        <dbReference type="SAM" id="Coils"/>
    </source>
</evidence>
<evidence type="ECO:0000256" key="12">
    <source>
        <dbReference type="ARBA" id="ARBA00025198"/>
    </source>
</evidence>
<dbReference type="Proteomes" id="UP000291613">
    <property type="component" value="Unassembled WGS sequence"/>
</dbReference>
<evidence type="ECO:0000256" key="7">
    <source>
        <dbReference type="ARBA" id="ARBA00022781"/>
    </source>
</evidence>
<evidence type="ECO:0000256" key="10">
    <source>
        <dbReference type="ARBA" id="ARBA00023136"/>
    </source>
</evidence>
<dbReference type="OrthoDB" id="8479836at2"/>
<dbReference type="GO" id="GO:0046961">
    <property type="term" value="F:proton-transporting ATPase activity, rotational mechanism"/>
    <property type="evidence" value="ECO:0007669"/>
    <property type="project" value="TreeGrafter"/>
</dbReference>
<evidence type="ECO:0000256" key="11">
    <source>
        <dbReference type="ARBA" id="ARBA00023310"/>
    </source>
</evidence>
<feature type="transmembrane region" description="Helical" evidence="15">
    <location>
        <begin position="6"/>
        <end position="24"/>
    </location>
</feature>
<dbReference type="InterPro" id="IPR002146">
    <property type="entry name" value="ATP_synth_b/b'su_bac/chlpt"/>
</dbReference>
<keyword evidence="6 15" id="KW-0812">Transmembrane</keyword>
<comment type="function">
    <text evidence="12 15">F(1)F(0) ATP synthase produces ATP from ADP in the presence of a proton or sodium gradient. F-type ATPases consist of two structural domains, F(1) containing the extramembraneous catalytic core and F(0) containing the membrane proton channel, linked together by a central stalk and a peripheral stalk. During catalysis, ATP synthesis in the catalytic domain of F(1) is coupled via a rotary mechanism of the central stalk subunits to proton translocation.</text>
</comment>
<comment type="subcellular location">
    <subcellularLocation>
        <location evidence="1">Cell inner membrane</location>
        <topology evidence="1">Single-pass membrane protein</topology>
    </subcellularLocation>
    <subcellularLocation>
        <location evidence="15">Cell membrane</location>
        <topology evidence="15">Single-pass membrane protein</topology>
    </subcellularLocation>
</comment>
<comment type="subunit">
    <text evidence="14 15">F-type ATPases have 2 components, F(1) - the catalytic core - and F(0) - the membrane proton channel. F(1) has five subunits: alpha(3), beta(3), gamma(1), delta(1), epsilon(1). F(0) has three main subunits: a(1), b(2) and c(10-14). The alpha and beta chains form an alternating ring which encloses part of the gamma chain. F(1) is attached to F(0) by a central stalk formed by the gamma and epsilon chains, while a peripheral stalk is formed by the delta and b chains.</text>
</comment>
<dbReference type="EMBL" id="SIUB01000004">
    <property type="protein sequence ID" value="TBN53271.1"/>
    <property type="molecule type" value="Genomic_DNA"/>
</dbReference>
<keyword evidence="9 15" id="KW-0406">Ion transport</keyword>
<evidence type="ECO:0000256" key="4">
    <source>
        <dbReference type="ARBA" id="ARBA00022475"/>
    </source>
</evidence>
<protein>
    <recommendedName>
        <fullName evidence="15">ATP synthase subunit b</fullName>
    </recommendedName>
    <alternativeName>
        <fullName evidence="15">ATP synthase F(0) sector subunit b</fullName>
    </alternativeName>
    <alternativeName>
        <fullName evidence="15">ATPase subunit I</fullName>
    </alternativeName>
    <alternativeName>
        <fullName evidence="15">F-type ATPase subunit b</fullName>
        <shortName evidence="15">F-ATPase subunit b</shortName>
    </alternativeName>
</protein>
<evidence type="ECO:0000256" key="1">
    <source>
        <dbReference type="ARBA" id="ARBA00004377"/>
    </source>
</evidence>
<dbReference type="CDD" id="cd06503">
    <property type="entry name" value="ATP-synt_Fo_b"/>
    <property type="match status" value="1"/>
</dbReference>
<evidence type="ECO:0000256" key="13">
    <source>
        <dbReference type="ARBA" id="ARBA00025614"/>
    </source>
</evidence>
<accession>A0A4Q9GJ51</accession>
<comment type="function">
    <text evidence="13">Component of the F(0) channel, it forms part of the peripheral stalk, linking F(1) to F(0). The b'-subunit is a diverged and duplicated form of b found in plants and photosynthetic bacteria.</text>
</comment>
<keyword evidence="5 15" id="KW-0138">CF(0)</keyword>
<reference evidence="18 19" key="1">
    <citation type="submission" date="2019-02" db="EMBL/GenBank/DDBJ databases">
        <title>Hansschlegelia quercus sp. nov., a novel methylotrophic bacterium from buds of oak (Quercus robur L.).</title>
        <authorList>
            <person name="Agafonova N.V."/>
            <person name="Kaparullina E.N."/>
            <person name="Grouzdev D.S."/>
            <person name="Doronina N.V."/>
        </authorList>
    </citation>
    <scope>NUCLEOTIDE SEQUENCE [LARGE SCALE GENOMIC DNA]</scope>
    <source>
        <strain evidence="18 19">Dub</strain>
    </source>
</reference>
<dbReference type="RefSeq" id="WP_131003329.1">
    <property type="nucleotide sequence ID" value="NZ_JBHSZR010000007.1"/>
</dbReference>
<evidence type="ECO:0000256" key="14">
    <source>
        <dbReference type="ARBA" id="ARBA00025830"/>
    </source>
</evidence>
<dbReference type="GO" id="GO:0046933">
    <property type="term" value="F:proton-transporting ATP synthase activity, rotational mechanism"/>
    <property type="evidence" value="ECO:0007669"/>
    <property type="project" value="UniProtKB-UniRule"/>
</dbReference>
<dbReference type="GO" id="GO:0005886">
    <property type="term" value="C:plasma membrane"/>
    <property type="evidence" value="ECO:0007669"/>
    <property type="project" value="UniProtKB-SubCell"/>
</dbReference>
<dbReference type="AlphaFoldDB" id="A0A4Q9GJ51"/>
<keyword evidence="10 15" id="KW-0472">Membrane</keyword>
<evidence type="ECO:0000313" key="18">
    <source>
        <dbReference type="EMBL" id="TBN53271.1"/>
    </source>
</evidence>
<evidence type="ECO:0000256" key="9">
    <source>
        <dbReference type="ARBA" id="ARBA00023065"/>
    </source>
</evidence>
<keyword evidence="17" id="KW-0175">Coiled coil</keyword>
<comment type="caution">
    <text evidence="18">The sequence shown here is derived from an EMBL/GenBank/DDBJ whole genome shotgun (WGS) entry which is preliminary data.</text>
</comment>
<comment type="similarity">
    <text evidence="2 15 16">Belongs to the ATPase B chain family.</text>
</comment>
<evidence type="ECO:0000256" key="16">
    <source>
        <dbReference type="RuleBase" id="RU003848"/>
    </source>
</evidence>
<sequence length="160" mass="17030">MGTAELWVLVAFVIFIGIVVYMGVPGKITGALDSRAAKIKAELDEARGLREEAARVLAEYTRKREEAEQEAKALVENARRDAAAFAADAKVKADEFVARRTKAAEQKISMAESQAVAEVRAAAADAAVAAAERVLAAQTSGPLGDELFDKGLSEVRAKLN</sequence>
<feature type="coiled-coil region" evidence="17">
    <location>
        <begin position="36"/>
        <end position="84"/>
    </location>
</feature>
<keyword evidence="3 15" id="KW-0813">Transport</keyword>
<evidence type="ECO:0000256" key="8">
    <source>
        <dbReference type="ARBA" id="ARBA00022989"/>
    </source>
</evidence>
<keyword evidence="8 15" id="KW-1133">Transmembrane helix</keyword>
<dbReference type="GO" id="GO:0045259">
    <property type="term" value="C:proton-transporting ATP synthase complex"/>
    <property type="evidence" value="ECO:0007669"/>
    <property type="project" value="UniProtKB-KW"/>
</dbReference>
<dbReference type="HAMAP" id="MF_01398">
    <property type="entry name" value="ATP_synth_b_bprime"/>
    <property type="match status" value="1"/>
</dbReference>
<keyword evidence="4 15" id="KW-1003">Cell membrane</keyword>
<name>A0A4Q9GJ51_9HYPH</name>
<evidence type="ECO:0000256" key="5">
    <source>
        <dbReference type="ARBA" id="ARBA00022547"/>
    </source>
</evidence>
<dbReference type="Pfam" id="PF00430">
    <property type="entry name" value="ATP-synt_B"/>
    <property type="match status" value="1"/>
</dbReference>
<dbReference type="PANTHER" id="PTHR33445">
    <property type="entry name" value="ATP SYNTHASE SUBUNIT B', CHLOROPLASTIC"/>
    <property type="match status" value="1"/>
</dbReference>
<evidence type="ECO:0000256" key="6">
    <source>
        <dbReference type="ARBA" id="ARBA00022692"/>
    </source>
</evidence>
<keyword evidence="11 15" id="KW-0066">ATP synthesis</keyword>
<proteinExistence type="inferred from homology"/>
<dbReference type="InterPro" id="IPR050059">
    <property type="entry name" value="ATP_synthase_B_chain"/>
</dbReference>
<organism evidence="18 19">
    <name type="scientific">Hansschlegelia quercus</name>
    <dbReference type="NCBI Taxonomy" id="2528245"/>
    <lineage>
        <taxon>Bacteria</taxon>
        <taxon>Pseudomonadati</taxon>
        <taxon>Pseudomonadota</taxon>
        <taxon>Alphaproteobacteria</taxon>
        <taxon>Hyphomicrobiales</taxon>
        <taxon>Methylopilaceae</taxon>
        <taxon>Hansschlegelia</taxon>
    </lineage>
</organism>
<keyword evidence="7 15" id="KW-0375">Hydrogen ion transport</keyword>
<evidence type="ECO:0000313" key="19">
    <source>
        <dbReference type="Proteomes" id="UP000291613"/>
    </source>
</evidence>
<evidence type="ECO:0000256" key="3">
    <source>
        <dbReference type="ARBA" id="ARBA00022448"/>
    </source>
</evidence>
<dbReference type="PANTHER" id="PTHR33445:SF1">
    <property type="entry name" value="ATP SYNTHASE SUBUNIT B"/>
    <property type="match status" value="1"/>
</dbReference>